<dbReference type="InParanoid" id="A0A7C8MPS6"/>
<proteinExistence type="predicted"/>
<name>A0A7C8MPS6_9PEZI</name>
<reference evidence="1 2" key="1">
    <citation type="submission" date="2019-12" db="EMBL/GenBank/DDBJ databases">
        <title>Draft genome sequence of the ascomycete Xylaria multiplex DSM 110363.</title>
        <authorList>
            <person name="Buettner E."/>
            <person name="Kellner H."/>
        </authorList>
    </citation>
    <scope>NUCLEOTIDE SEQUENCE [LARGE SCALE GENOMIC DNA]</scope>
    <source>
        <strain evidence="1 2">DSM 110363</strain>
    </source>
</reference>
<evidence type="ECO:0000313" key="1">
    <source>
        <dbReference type="EMBL" id="KAF2965733.1"/>
    </source>
</evidence>
<dbReference type="Proteomes" id="UP000481858">
    <property type="component" value="Unassembled WGS sequence"/>
</dbReference>
<dbReference type="OrthoDB" id="5429634at2759"/>
<protein>
    <submittedName>
        <fullName evidence="1">Uncharacterized protein</fullName>
    </submittedName>
</protein>
<organism evidence="1 2">
    <name type="scientific">Xylaria multiplex</name>
    <dbReference type="NCBI Taxonomy" id="323545"/>
    <lineage>
        <taxon>Eukaryota</taxon>
        <taxon>Fungi</taxon>
        <taxon>Dikarya</taxon>
        <taxon>Ascomycota</taxon>
        <taxon>Pezizomycotina</taxon>
        <taxon>Sordariomycetes</taxon>
        <taxon>Xylariomycetidae</taxon>
        <taxon>Xylariales</taxon>
        <taxon>Xylariaceae</taxon>
        <taxon>Xylaria</taxon>
    </lineage>
</organism>
<evidence type="ECO:0000313" key="2">
    <source>
        <dbReference type="Proteomes" id="UP000481858"/>
    </source>
</evidence>
<comment type="caution">
    <text evidence="1">The sequence shown here is derived from an EMBL/GenBank/DDBJ whole genome shotgun (WGS) entry which is preliminary data.</text>
</comment>
<sequence length="449" mass="50527">MSSVPSHLTRLKLTALDKETDFSLTIGTEKFINGGNFYPPGASLLTADDLLVGDNIAEITGYGRFYNLANYTAMTSNVLNNISFIAQHSNEWTNMTFSECQAEFGLYGAACNGLTAYRDLVLIMAEPDGWTRDKIWNLMGNQTRLWDQIIPLDQPNHLFFYTTCQMGASTTYRGTNCHNSCFDAVGGRYNELGDQQILSKWPSGYPFFHQNALWFANGTESKYHYRQNTLTSGLQPGTFDMSIQYCLAKPIKSVCHVGVSPMLLLVIVLSVVVKTTIADSPTPNHLGGGMESVEILQGFASLHQSIEPDRDLYREHNTTGEYRELHQGEETLEGNVQSGEIFYNSDHPEPRIYGEYRELRHDLESREVDNATIQSREPANHSRTKGMHTELEVTAEDMMTGLKYVARSKIKWGVLQMPPEWYEDHDFEPLGFAIEGSKVGTPVAGRYYL</sequence>
<gene>
    <name evidence="1" type="ORF">GQX73_g7854</name>
</gene>
<keyword evidence="2" id="KW-1185">Reference proteome</keyword>
<dbReference type="AlphaFoldDB" id="A0A7C8MPS6"/>
<accession>A0A7C8MPS6</accession>
<dbReference type="EMBL" id="WUBL01000107">
    <property type="protein sequence ID" value="KAF2965733.1"/>
    <property type="molecule type" value="Genomic_DNA"/>
</dbReference>